<dbReference type="Pfam" id="PF25873">
    <property type="entry name" value="WHD_MalT"/>
    <property type="match status" value="1"/>
</dbReference>
<dbReference type="InterPro" id="IPR016032">
    <property type="entry name" value="Sig_transdc_resp-reg_C-effctor"/>
</dbReference>
<keyword evidence="2" id="KW-0238">DNA-binding</keyword>
<dbReference type="EMBL" id="JACJVO010000017">
    <property type="protein sequence ID" value="MBB6732157.1"/>
    <property type="molecule type" value="Genomic_DNA"/>
</dbReference>
<dbReference type="InterPro" id="IPR000792">
    <property type="entry name" value="Tscrpt_reg_LuxR_C"/>
</dbReference>
<evidence type="ECO:0000256" key="1">
    <source>
        <dbReference type="ARBA" id="ARBA00023015"/>
    </source>
</evidence>
<dbReference type="Pfam" id="PF17874">
    <property type="entry name" value="TPR_MalT"/>
    <property type="match status" value="1"/>
</dbReference>
<dbReference type="InterPro" id="IPR011990">
    <property type="entry name" value="TPR-like_helical_dom_sf"/>
</dbReference>
<dbReference type="PANTHER" id="PTHR44688">
    <property type="entry name" value="DNA-BINDING TRANSCRIPTIONAL ACTIVATOR DEVR_DOSR"/>
    <property type="match status" value="1"/>
</dbReference>
<dbReference type="InterPro" id="IPR041617">
    <property type="entry name" value="TPR_MalT"/>
</dbReference>
<dbReference type="GO" id="GO:0006355">
    <property type="term" value="P:regulation of DNA-templated transcription"/>
    <property type="evidence" value="ECO:0007669"/>
    <property type="project" value="InterPro"/>
</dbReference>
<dbReference type="InterPro" id="IPR059106">
    <property type="entry name" value="WHD_MalT"/>
</dbReference>
<dbReference type="InterPro" id="IPR027417">
    <property type="entry name" value="P-loop_NTPase"/>
</dbReference>
<dbReference type="InterPro" id="IPR036388">
    <property type="entry name" value="WH-like_DNA-bd_sf"/>
</dbReference>
<sequence length="843" mass="96941">MIISTKIQVPYVNTPLVQRQALIQRLHKGIKGKLTLVVAPAGYGKSTLLSEWAKSCETPVAWVSLDARDNDFERFWTYAIASVDQSYPSFGASLPQHLKNIQPDDYDAFLSALLGEFTGLPGHLILVLDDFHTIDLPSINDALAYMLDYLPASVHIVVASRHQPDLPTARLLARGELYKLALDDLRFQAEEGIRFFQTCMELPLPREDAALLVELTEGWVSGLQMAGISMRASSRPSDFIQRFKGRQRDIANYLLEEVFGRQPGQVRSFLMKTSVLNRMNESLCQAVMDLRDCQDQLKRLENKQLFVIPLDEHGEWYRYHHLFADFLQQQLRLNDPEQWEQAHERAAKWFEAHGWIEEAVEHFLAGQQSSEVIRIVENQLPLLLQLNRSVLYRWMTMLPESLIADNPKIEIFYFSVLIVIGQWHLAKSRIMKIQDKLSEEKWQPFAGHVYLAFANFAIIQKDAAQTSAYLEQFDKEMPDGNDYQMMGGNTAQGSDYDHFLSHFNDLQEAEAFLIRWIEAWENKINYPFVGYFFASYSELLYERNLLEEAKSFAERAMERQDMRPYARIMVRAAISLSQVEQAEGRLDKAFEHIENAKSMIDSPDRAVFDLKLEAHLVSSKLARAASGDIGDWARTCGLKPADAVPFYRIPEYIALARVLEHDHQPDQAEFLLDKLFRLTHKENRLRDKIKVLVKWSMMEHRRGNTEAAIEKLSVALQLAEPNGYVRSFADEGAGMAELLTRYLHMRQHRFIRESNPASLLYIKKLLSVLPDTVEGPTAPSVMLTGQQLNILRLIAKGLTNKQIAEQCFVTSETVKTHIKHIYMKLDVNNRFHAIRRAKELRLL</sequence>
<organism evidence="5 6">
    <name type="scientific">Cohnella zeiphila</name>
    <dbReference type="NCBI Taxonomy" id="2761120"/>
    <lineage>
        <taxon>Bacteria</taxon>
        <taxon>Bacillati</taxon>
        <taxon>Bacillota</taxon>
        <taxon>Bacilli</taxon>
        <taxon>Bacillales</taxon>
        <taxon>Paenibacillaceae</taxon>
        <taxon>Cohnella</taxon>
    </lineage>
</organism>
<reference evidence="5 6" key="1">
    <citation type="submission" date="2020-08" db="EMBL/GenBank/DDBJ databases">
        <title>Cohnella phylogeny.</title>
        <authorList>
            <person name="Dunlap C."/>
        </authorList>
    </citation>
    <scope>NUCLEOTIDE SEQUENCE [LARGE SCALE GENOMIC DNA]</scope>
    <source>
        <strain evidence="5 6">CBP 2801</strain>
    </source>
</reference>
<dbReference type="Gene3D" id="1.10.10.10">
    <property type="entry name" value="Winged helix-like DNA-binding domain superfamily/Winged helix DNA-binding domain"/>
    <property type="match status" value="1"/>
</dbReference>
<keyword evidence="3" id="KW-0804">Transcription</keyword>
<dbReference type="Gene3D" id="3.40.50.300">
    <property type="entry name" value="P-loop containing nucleotide triphosphate hydrolases"/>
    <property type="match status" value="1"/>
</dbReference>
<dbReference type="RefSeq" id="WP_185129819.1">
    <property type="nucleotide sequence ID" value="NZ_JACJVO010000017.1"/>
</dbReference>
<evidence type="ECO:0000256" key="2">
    <source>
        <dbReference type="ARBA" id="ARBA00023125"/>
    </source>
</evidence>
<gene>
    <name evidence="5" type="ORF">H7C18_14645</name>
</gene>
<dbReference type="PROSITE" id="PS00622">
    <property type="entry name" value="HTH_LUXR_1"/>
    <property type="match status" value="1"/>
</dbReference>
<feature type="domain" description="HTH luxR-type" evidence="4">
    <location>
        <begin position="776"/>
        <end position="841"/>
    </location>
</feature>
<dbReference type="CDD" id="cd06170">
    <property type="entry name" value="LuxR_C_like"/>
    <property type="match status" value="1"/>
</dbReference>
<dbReference type="PANTHER" id="PTHR44688:SF25">
    <property type="entry name" value="HTH LUXR-TYPE DOMAIN-CONTAINING PROTEIN"/>
    <property type="match status" value="1"/>
</dbReference>
<dbReference type="SMART" id="SM00421">
    <property type="entry name" value="HTH_LUXR"/>
    <property type="match status" value="1"/>
</dbReference>
<keyword evidence="6" id="KW-1185">Reference proteome</keyword>
<name>A0A7X0VW86_9BACL</name>
<comment type="caution">
    <text evidence="5">The sequence shown here is derived from an EMBL/GenBank/DDBJ whole genome shotgun (WGS) entry which is preliminary data.</text>
</comment>
<keyword evidence="1" id="KW-0805">Transcription regulation</keyword>
<dbReference type="PRINTS" id="PR00038">
    <property type="entry name" value="HTHLUXR"/>
</dbReference>
<dbReference type="SUPFAM" id="SSF52540">
    <property type="entry name" value="P-loop containing nucleoside triphosphate hydrolases"/>
    <property type="match status" value="1"/>
</dbReference>
<evidence type="ECO:0000313" key="5">
    <source>
        <dbReference type="EMBL" id="MBB6732157.1"/>
    </source>
</evidence>
<dbReference type="GO" id="GO:0003677">
    <property type="term" value="F:DNA binding"/>
    <property type="evidence" value="ECO:0007669"/>
    <property type="project" value="UniProtKB-KW"/>
</dbReference>
<dbReference type="SUPFAM" id="SSF48452">
    <property type="entry name" value="TPR-like"/>
    <property type="match status" value="1"/>
</dbReference>
<dbReference type="Pfam" id="PF13191">
    <property type="entry name" value="AAA_16"/>
    <property type="match status" value="1"/>
</dbReference>
<protein>
    <recommendedName>
        <fullName evidence="4">HTH luxR-type domain-containing protein</fullName>
    </recommendedName>
</protein>
<evidence type="ECO:0000256" key="3">
    <source>
        <dbReference type="ARBA" id="ARBA00023163"/>
    </source>
</evidence>
<dbReference type="AlphaFoldDB" id="A0A7X0VW86"/>
<evidence type="ECO:0000313" key="6">
    <source>
        <dbReference type="Proteomes" id="UP000564644"/>
    </source>
</evidence>
<proteinExistence type="predicted"/>
<evidence type="ECO:0000259" key="4">
    <source>
        <dbReference type="PROSITE" id="PS50043"/>
    </source>
</evidence>
<dbReference type="PROSITE" id="PS50043">
    <property type="entry name" value="HTH_LUXR_2"/>
    <property type="match status" value="1"/>
</dbReference>
<dbReference type="Pfam" id="PF00196">
    <property type="entry name" value="GerE"/>
    <property type="match status" value="1"/>
</dbReference>
<dbReference type="SUPFAM" id="SSF46894">
    <property type="entry name" value="C-terminal effector domain of the bipartite response regulators"/>
    <property type="match status" value="1"/>
</dbReference>
<dbReference type="Gene3D" id="1.25.40.10">
    <property type="entry name" value="Tetratricopeptide repeat domain"/>
    <property type="match status" value="1"/>
</dbReference>
<dbReference type="Proteomes" id="UP000564644">
    <property type="component" value="Unassembled WGS sequence"/>
</dbReference>
<dbReference type="InterPro" id="IPR041664">
    <property type="entry name" value="AAA_16"/>
</dbReference>
<accession>A0A7X0VW86</accession>